<dbReference type="CDD" id="cd06463">
    <property type="entry name" value="p23_like"/>
    <property type="match status" value="1"/>
</dbReference>
<dbReference type="STRING" id="34508.A0A4U8VBG2"/>
<reference evidence="2" key="1">
    <citation type="submission" date="2013-11" db="EMBL/GenBank/DDBJ databases">
        <authorList>
            <person name="Sternberg P."/>
            <person name="Dillman A."/>
            <person name="Macchietto M."/>
        </authorList>
    </citation>
    <scope>NUCLEOTIDE SEQUENCE</scope>
    <source>
        <strain evidence="2">ALL</strain>
    </source>
</reference>
<proteinExistence type="predicted"/>
<dbReference type="Gene3D" id="2.60.40.790">
    <property type="match status" value="1"/>
</dbReference>
<reference evidence="2" key="2">
    <citation type="journal article" date="2015" name="Genome Biol.">
        <title>Comparative genomics of Steinernema reveals deeply conserved gene regulatory networks.</title>
        <authorList>
            <person name="Dillman A.R."/>
            <person name="Macchietto M."/>
            <person name="Porter C.F."/>
            <person name="Rogers A."/>
            <person name="Williams B."/>
            <person name="Antoshechkin I."/>
            <person name="Lee M.M."/>
            <person name="Goodwin Z."/>
            <person name="Lu X."/>
            <person name="Lewis E.E."/>
            <person name="Goodrich-Blair H."/>
            <person name="Stock S.P."/>
            <person name="Adams B.J."/>
            <person name="Sternberg P.W."/>
            <person name="Mortazavi A."/>
        </authorList>
    </citation>
    <scope>NUCLEOTIDE SEQUENCE [LARGE SCALE GENOMIC DNA]</scope>
    <source>
        <strain evidence="2">ALL</strain>
    </source>
</reference>
<dbReference type="SUPFAM" id="SSF49764">
    <property type="entry name" value="HSP20-like chaperones"/>
    <property type="match status" value="1"/>
</dbReference>
<feature type="region of interest" description="Disordered" evidence="1">
    <location>
        <begin position="203"/>
        <end position="339"/>
    </location>
</feature>
<dbReference type="EMBL" id="AZBU02000001">
    <property type="protein sequence ID" value="TMS40168.1"/>
    <property type="molecule type" value="Genomic_DNA"/>
</dbReference>
<evidence type="ECO:0000256" key="1">
    <source>
        <dbReference type="SAM" id="MobiDB-lite"/>
    </source>
</evidence>
<protein>
    <submittedName>
        <fullName evidence="2">Uncharacterized protein</fullName>
    </submittedName>
</protein>
<comment type="caution">
    <text evidence="2">The sequence shown here is derived from an EMBL/GenBank/DDBJ whole genome shotgun (WGS) entry which is preliminary data.</text>
</comment>
<organism evidence="2">
    <name type="scientific">Steinernema carpocapsae</name>
    <name type="common">Entomopathogenic nematode</name>
    <dbReference type="NCBI Taxonomy" id="34508"/>
    <lineage>
        <taxon>Eukaryota</taxon>
        <taxon>Metazoa</taxon>
        <taxon>Ecdysozoa</taxon>
        <taxon>Nematoda</taxon>
        <taxon>Chromadorea</taxon>
        <taxon>Rhabditida</taxon>
        <taxon>Tylenchina</taxon>
        <taxon>Panagrolaimomorpha</taxon>
        <taxon>Strongyloidoidea</taxon>
        <taxon>Steinernematidae</taxon>
        <taxon>Steinernema</taxon>
    </lineage>
</organism>
<reference evidence="2" key="3">
    <citation type="journal article" date="2019" name="G3 (Bethesda)">
        <title>Hybrid Assembly of the Genome of the Entomopathogenic Nematode Steinernema carpocapsae Identifies the X-Chromosome.</title>
        <authorList>
            <person name="Serra L."/>
            <person name="Macchietto M."/>
            <person name="Macias-Munoz A."/>
            <person name="McGill C.J."/>
            <person name="Rodriguez I.M."/>
            <person name="Rodriguez B."/>
            <person name="Murad R."/>
            <person name="Mortazavi A."/>
        </authorList>
    </citation>
    <scope>NUCLEOTIDE SEQUENCE [LARGE SCALE GENOMIC DNA]</scope>
    <source>
        <strain evidence="2">ALL</strain>
    </source>
</reference>
<accession>A0A4U8VBG2</accession>
<feature type="compositionally biased region" description="Polar residues" evidence="1">
    <location>
        <begin position="224"/>
        <end position="243"/>
    </location>
</feature>
<feature type="region of interest" description="Disordered" evidence="1">
    <location>
        <begin position="1"/>
        <end position="59"/>
    </location>
</feature>
<name>A0A4U8VBG2_STECR</name>
<dbReference type="InterPro" id="IPR008978">
    <property type="entry name" value="HSP20-like_chaperone"/>
</dbReference>
<feature type="compositionally biased region" description="Polar residues" evidence="1">
    <location>
        <begin position="262"/>
        <end position="276"/>
    </location>
</feature>
<dbReference type="AlphaFoldDB" id="A0A4U8VBG2"/>
<feature type="compositionally biased region" description="Acidic residues" evidence="1">
    <location>
        <begin position="12"/>
        <end position="27"/>
    </location>
</feature>
<gene>
    <name evidence="2" type="ORF">L596_006582</name>
</gene>
<feature type="compositionally biased region" description="Polar residues" evidence="1">
    <location>
        <begin position="317"/>
        <end position="339"/>
    </location>
</feature>
<sequence>MATNSDSGNECDIAEEEDVSLDDEDVVETSISSVDDDNLDSAMTSAEATTTKTTTESETDKPTLCFIPVESVKRGEYEGSDGETFRINFYIKDVLIESIVFQPQNLQVLFSILTSQSEHPFLKKFNAAPGDFFEWSAELFDEIVPSECTLMDGKEILLKKRDPSKRWTSSLSMSGSMDLVYNGSSRLRDISVDRAPSVLSRCSISTGSSVSTPRRLTAARSTAEAPTTRGTPSETTVLPSTHQPRIPSVRGPPRPYVALPQCRQSRSGPRTATVSTNRRRPLLRPRPVASPGDFRPATIETTKRPASPASLLRPGQSPRQEWSRMTNLPQQLWSLDTPV</sequence>
<feature type="compositionally biased region" description="Polar residues" evidence="1">
    <location>
        <begin position="203"/>
        <end position="214"/>
    </location>
</feature>
<feature type="compositionally biased region" description="Low complexity" evidence="1">
    <location>
        <begin position="41"/>
        <end position="56"/>
    </location>
</feature>
<evidence type="ECO:0000313" key="2">
    <source>
        <dbReference type="EMBL" id="TMS40168.1"/>
    </source>
</evidence>